<sequence length="145" mass="16559">MQTTWVLAADSSRARIFELSASDGHLQEVEDMLNPEGRMAEQDINAEPKSRFFGTGPMGSTGQKAEEPKQHAAELFSKQVAHWLDDARNEHKFDKLCVVAPPHMLGLLRENLSKEVQKMVEEEIPKDIAGMKEHEMEEYLRKYPH</sequence>
<dbReference type="Proteomes" id="UP001204621">
    <property type="component" value="Unassembled WGS sequence"/>
</dbReference>
<dbReference type="Pfam" id="PF10116">
    <property type="entry name" value="Host_attach"/>
    <property type="match status" value="1"/>
</dbReference>
<evidence type="ECO:0000256" key="1">
    <source>
        <dbReference type="SAM" id="MobiDB-lite"/>
    </source>
</evidence>
<organism evidence="2 3">
    <name type="scientific">Massilia terrae</name>
    <dbReference type="NCBI Taxonomy" id="1811224"/>
    <lineage>
        <taxon>Bacteria</taxon>
        <taxon>Pseudomonadati</taxon>
        <taxon>Pseudomonadota</taxon>
        <taxon>Betaproteobacteria</taxon>
        <taxon>Burkholderiales</taxon>
        <taxon>Oxalobacteraceae</taxon>
        <taxon>Telluria group</taxon>
        <taxon>Massilia</taxon>
    </lineage>
</organism>
<accession>A0ABT2CZ43</accession>
<evidence type="ECO:0000313" key="3">
    <source>
        <dbReference type="Proteomes" id="UP001204621"/>
    </source>
</evidence>
<protein>
    <submittedName>
        <fullName evidence="2">Host attachment protein</fullName>
    </submittedName>
</protein>
<gene>
    <name evidence="2" type="ORF">NX778_14330</name>
</gene>
<name>A0ABT2CZ43_9BURK</name>
<dbReference type="EMBL" id="JANUGU010000004">
    <property type="protein sequence ID" value="MCS0659244.1"/>
    <property type="molecule type" value="Genomic_DNA"/>
</dbReference>
<dbReference type="RefSeq" id="WP_258812427.1">
    <property type="nucleotide sequence ID" value="NZ_JANUGU010000004.1"/>
</dbReference>
<proteinExistence type="predicted"/>
<feature type="region of interest" description="Disordered" evidence="1">
    <location>
        <begin position="46"/>
        <end position="70"/>
    </location>
</feature>
<comment type="caution">
    <text evidence="2">The sequence shown here is derived from an EMBL/GenBank/DDBJ whole genome shotgun (WGS) entry which is preliminary data.</text>
</comment>
<reference evidence="2 3" key="1">
    <citation type="submission" date="2022-08" db="EMBL/GenBank/DDBJ databases">
        <title>Reclassification of Massilia species as members of the genera Telluria, Duganella, Pseudoduganella, Mokoshia gen. nov. and Zemynaea gen. nov. using orthogonal and non-orthogonal genome-based approaches.</title>
        <authorList>
            <person name="Bowman J.P."/>
        </authorList>
    </citation>
    <scope>NUCLEOTIDE SEQUENCE [LARGE SCALE GENOMIC DNA]</scope>
    <source>
        <strain evidence="2 3">JCM 31606</strain>
    </source>
</reference>
<evidence type="ECO:0000313" key="2">
    <source>
        <dbReference type="EMBL" id="MCS0659244.1"/>
    </source>
</evidence>
<keyword evidence="3" id="KW-1185">Reference proteome</keyword>
<dbReference type="InterPro" id="IPR019291">
    <property type="entry name" value="Host_attachment_protein"/>
</dbReference>